<evidence type="ECO:0000313" key="4">
    <source>
        <dbReference type="EMBL" id="GBN76072.1"/>
    </source>
</evidence>
<dbReference type="EMBL" id="BGPR01016439">
    <property type="protein sequence ID" value="GBN72992.1"/>
    <property type="molecule type" value="Genomic_DNA"/>
</dbReference>
<keyword evidence="5" id="KW-1185">Reference proteome</keyword>
<evidence type="ECO:0000313" key="3">
    <source>
        <dbReference type="EMBL" id="GBN76065.1"/>
    </source>
</evidence>
<dbReference type="Proteomes" id="UP000499080">
    <property type="component" value="Unassembled WGS sequence"/>
</dbReference>
<accession>A0A4Y2RB21</accession>
<comment type="caution">
    <text evidence="1">The sequence shown here is derived from an EMBL/GenBank/DDBJ whole genome shotgun (WGS) entry which is preliminary data.</text>
</comment>
<name>A0A4Y2RB21_ARAVE</name>
<protein>
    <submittedName>
        <fullName evidence="1">Uncharacterized protein</fullName>
    </submittedName>
</protein>
<evidence type="ECO:0000313" key="5">
    <source>
        <dbReference type="Proteomes" id="UP000499080"/>
    </source>
</evidence>
<evidence type="ECO:0000313" key="2">
    <source>
        <dbReference type="EMBL" id="GBN73023.1"/>
    </source>
</evidence>
<sequence length="93" mass="10515">MIKKKKFLLGCPDEYYPATKTTCLHLAPPTTMAPKEAYCGQKGGELYGRPLTRDLQVGLAKMLKEISEEWMPDKAYVGMERTSRLEFAKGNKD</sequence>
<evidence type="ECO:0000313" key="1">
    <source>
        <dbReference type="EMBL" id="GBN72992.1"/>
    </source>
</evidence>
<proteinExistence type="predicted"/>
<dbReference type="EMBL" id="BGPR01016447">
    <property type="protein sequence ID" value="GBN73023.1"/>
    <property type="molecule type" value="Genomic_DNA"/>
</dbReference>
<organism evidence="1 5">
    <name type="scientific">Araneus ventricosus</name>
    <name type="common">Orbweaver spider</name>
    <name type="synonym">Epeira ventricosa</name>
    <dbReference type="NCBI Taxonomy" id="182803"/>
    <lineage>
        <taxon>Eukaryota</taxon>
        <taxon>Metazoa</taxon>
        <taxon>Ecdysozoa</taxon>
        <taxon>Arthropoda</taxon>
        <taxon>Chelicerata</taxon>
        <taxon>Arachnida</taxon>
        <taxon>Araneae</taxon>
        <taxon>Araneomorphae</taxon>
        <taxon>Entelegynae</taxon>
        <taxon>Araneoidea</taxon>
        <taxon>Araneidae</taxon>
        <taxon>Araneus</taxon>
    </lineage>
</organism>
<gene>
    <name evidence="2" type="ORF">AVEN_105116_1</name>
    <name evidence="1" type="ORF">AVEN_167502_1</name>
    <name evidence="3" type="ORF">AVEN_212283_1</name>
    <name evidence="4" type="ORF">AVEN_275602_1</name>
</gene>
<dbReference type="OrthoDB" id="6427329at2759"/>
<dbReference type="EMBL" id="BGPR01017413">
    <property type="protein sequence ID" value="GBN76072.1"/>
    <property type="molecule type" value="Genomic_DNA"/>
</dbReference>
<dbReference type="EMBL" id="BGPR01017412">
    <property type="protein sequence ID" value="GBN76065.1"/>
    <property type="molecule type" value="Genomic_DNA"/>
</dbReference>
<dbReference type="AlphaFoldDB" id="A0A4Y2RB21"/>
<reference evidence="1 5" key="1">
    <citation type="journal article" date="2019" name="Sci. Rep.">
        <title>Orb-weaving spider Araneus ventricosus genome elucidates the spidroin gene catalogue.</title>
        <authorList>
            <person name="Kono N."/>
            <person name="Nakamura H."/>
            <person name="Ohtoshi R."/>
            <person name="Moran D.A.P."/>
            <person name="Shinohara A."/>
            <person name="Yoshida Y."/>
            <person name="Fujiwara M."/>
            <person name="Mori M."/>
            <person name="Tomita M."/>
            <person name="Arakawa K."/>
        </authorList>
    </citation>
    <scope>NUCLEOTIDE SEQUENCE [LARGE SCALE GENOMIC DNA]</scope>
</reference>